<evidence type="ECO:0000313" key="3">
    <source>
        <dbReference type="EMBL" id="EPE32865.1"/>
    </source>
</evidence>
<dbReference type="OrthoDB" id="5305647at2759"/>
<gene>
    <name evidence="3" type="ORF">GLAREA_05877</name>
</gene>
<keyword evidence="4" id="KW-1185">Reference proteome</keyword>
<dbReference type="GeneID" id="19464931"/>
<dbReference type="Proteomes" id="UP000016922">
    <property type="component" value="Unassembled WGS sequence"/>
</dbReference>
<organism evidence="3 4">
    <name type="scientific">Glarea lozoyensis (strain ATCC 20868 / MF5171)</name>
    <dbReference type="NCBI Taxonomy" id="1116229"/>
    <lineage>
        <taxon>Eukaryota</taxon>
        <taxon>Fungi</taxon>
        <taxon>Dikarya</taxon>
        <taxon>Ascomycota</taxon>
        <taxon>Pezizomycotina</taxon>
        <taxon>Leotiomycetes</taxon>
        <taxon>Helotiales</taxon>
        <taxon>Helotiaceae</taxon>
        <taxon>Glarea</taxon>
    </lineage>
</organism>
<evidence type="ECO:0000313" key="4">
    <source>
        <dbReference type="Proteomes" id="UP000016922"/>
    </source>
</evidence>
<dbReference type="Gene3D" id="3.30.160.60">
    <property type="entry name" value="Classic Zinc Finger"/>
    <property type="match status" value="1"/>
</dbReference>
<dbReference type="HOGENOM" id="CLU_1194975_0_0_1"/>
<protein>
    <recommendedName>
        <fullName evidence="2">C2H2-type domain-containing protein</fullName>
    </recommendedName>
</protein>
<accession>S3D515</accession>
<dbReference type="AlphaFoldDB" id="S3D515"/>
<dbReference type="Pfam" id="PF26176">
    <property type="entry name" value="zf_C2H2_17_2"/>
    <property type="match status" value="1"/>
</dbReference>
<feature type="domain" description="C2H2-type" evidence="2">
    <location>
        <begin position="119"/>
        <end position="145"/>
    </location>
</feature>
<sequence>MNNSFGSDSGLPQTMSWVDLDSATKDHNVDFSIYNSLDGSLTTQSSEISTNFYEDSGYADVEGCFSDILQNQTAPYERYFETVPETTSATGTSATTQYTELLSIASLSQPPSTPEARVYACDKPNCRYPLLKDKAGLTRHTREVHGSKDISRRFKCPLKSCTRNDKGFARRYNLTEHLRRCHGMDHDTIVTVKKGLKRIVDDHGVDYDKRLSSLDTSDGSRAEFDTTPQFTM</sequence>
<feature type="compositionally biased region" description="Basic and acidic residues" evidence="1">
    <location>
        <begin position="211"/>
        <end position="224"/>
    </location>
</feature>
<evidence type="ECO:0000259" key="2">
    <source>
        <dbReference type="SMART" id="SM00355"/>
    </source>
</evidence>
<reference evidence="3 4" key="1">
    <citation type="journal article" date="2013" name="BMC Genomics">
        <title>Genomics-driven discovery of the pneumocandin biosynthetic gene cluster in the fungus Glarea lozoyensis.</title>
        <authorList>
            <person name="Chen L."/>
            <person name="Yue Q."/>
            <person name="Zhang X."/>
            <person name="Xiang M."/>
            <person name="Wang C."/>
            <person name="Li S."/>
            <person name="Che Y."/>
            <person name="Ortiz-Lopez F.J."/>
            <person name="Bills G.F."/>
            <person name="Liu X."/>
            <person name="An Z."/>
        </authorList>
    </citation>
    <scope>NUCLEOTIDE SEQUENCE [LARGE SCALE GENOMIC DNA]</scope>
    <source>
        <strain evidence="4">ATCC 20868 / MF5171</strain>
    </source>
</reference>
<proteinExistence type="predicted"/>
<dbReference type="SMART" id="SM00355">
    <property type="entry name" value="ZnF_C2H2"/>
    <property type="match status" value="2"/>
</dbReference>
<dbReference type="InterPro" id="IPR059095">
    <property type="entry name" value="Znf_C2H2_17_2nd"/>
</dbReference>
<dbReference type="eggNOG" id="ENOG502TDVB">
    <property type="taxonomic scope" value="Eukaryota"/>
</dbReference>
<dbReference type="InterPro" id="IPR013087">
    <property type="entry name" value="Znf_C2H2_type"/>
</dbReference>
<dbReference type="KEGG" id="glz:GLAREA_05877"/>
<feature type="region of interest" description="Disordered" evidence="1">
    <location>
        <begin position="211"/>
        <end position="232"/>
    </location>
</feature>
<name>S3D515_GLAL2</name>
<dbReference type="RefSeq" id="XP_008079482.1">
    <property type="nucleotide sequence ID" value="XM_008081291.1"/>
</dbReference>
<feature type="domain" description="C2H2-type" evidence="2">
    <location>
        <begin position="154"/>
        <end position="182"/>
    </location>
</feature>
<dbReference type="EMBL" id="KE145358">
    <property type="protein sequence ID" value="EPE32865.1"/>
    <property type="molecule type" value="Genomic_DNA"/>
</dbReference>
<evidence type="ECO:0000256" key="1">
    <source>
        <dbReference type="SAM" id="MobiDB-lite"/>
    </source>
</evidence>